<dbReference type="PANTHER" id="PTHR46396:SF1">
    <property type="entry name" value="PROTEIN O-LINKED-MANNOSE BETA-1,2-N-ACETYLGLUCOSAMINYLTRANSFERASE 1"/>
    <property type="match status" value="1"/>
</dbReference>
<reference evidence="22" key="1">
    <citation type="submission" date="2025-05" db="UniProtKB">
        <authorList>
            <consortium name="Ensembl"/>
        </authorList>
    </citation>
    <scope>IDENTIFICATION</scope>
</reference>
<evidence type="ECO:0000256" key="13">
    <source>
        <dbReference type="ARBA" id="ARBA00023136"/>
    </source>
</evidence>
<keyword evidence="6" id="KW-0808">Transferase</keyword>
<evidence type="ECO:0000256" key="12">
    <source>
        <dbReference type="ARBA" id="ARBA00023034"/>
    </source>
</evidence>
<dbReference type="AlphaFoldDB" id="A0A8D0YP91"/>
<evidence type="ECO:0000256" key="1">
    <source>
        <dbReference type="ARBA" id="ARBA00004323"/>
    </source>
</evidence>
<evidence type="ECO:0000256" key="11">
    <source>
        <dbReference type="ARBA" id="ARBA00022989"/>
    </source>
</evidence>
<evidence type="ECO:0000256" key="9">
    <source>
        <dbReference type="ARBA" id="ARBA00022734"/>
    </source>
</evidence>
<evidence type="ECO:0000313" key="23">
    <source>
        <dbReference type="Proteomes" id="UP000694720"/>
    </source>
</evidence>
<feature type="region of interest" description="Disordered" evidence="20">
    <location>
        <begin position="66"/>
        <end position="95"/>
    </location>
</feature>
<dbReference type="Proteomes" id="UP000694724">
    <property type="component" value="Unplaced"/>
</dbReference>
<evidence type="ECO:0000256" key="2">
    <source>
        <dbReference type="ARBA" id="ARBA00004922"/>
    </source>
</evidence>
<comment type="cofactor">
    <cofactor evidence="19">
        <name>Mn(2+)</name>
        <dbReference type="ChEBI" id="CHEBI:29035"/>
    </cofactor>
    <text evidence="19">The manganese ion interacts primarily with the substrate UDP-N-acetylglucosamine.</text>
</comment>
<comment type="domain">
    <text evidence="19">The stem domain mediates specific interaction with beta-linked N-acetylglucosamine moieties of O-glycosylated proteins. It also interacts with its product, N-acetyl-beta-D-glucosaminyl-(1-&gt;2)-O-alpha-D-mannosylprotein.</text>
</comment>
<comment type="subunit">
    <text evidence="16">Interacts with DAG1 (via O-linked mannose moiety). Interacts (via transmembrane domain) with FKTN; the interaction is direct and is required for normal location in Golgi membranes.</text>
</comment>
<evidence type="ECO:0000256" key="7">
    <source>
        <dbReference type="ARBA" id="ARBA00022692"/>
    </source>
</evidence>
<comment type="function">
    <text evidence="19">Participates in O-mannosyl glycosylation by catalyzing the addition of N-acetylglucosamine to O-linked mannose on glycoproteins. Catalyzes the synthesis of the GlcNAc(beta1-2)Man(alpha1-)O-Ser/Thr moiety on alpha-dystroglycan and other O-mannosylated proteins, providing the necessary basis for the addition of further carbohydrate moieties. Is specific for alpha linked terminal mannose.</text>
</comment>
<feature type="compositionally biased region" description="Acidic residues" evidence="20">
    <location>
        <begin position="68"/>
        <end position="80"/>
    </location>
</feature>
<dbReference type="Proteomes" id="UP000694720">
    <property type="component" value="Unplaced"/>
</dbReference>
<dbReference type="GO" id="GO:0000139">
    <property type="term" value="C:Golgi membrane"/>
    <property type="evidence" value="ECO:0007669"/>
    <property type="project" value="UniProtKB-SubCell"/>
</dbReference>
<dbReference type="GO" id="GO:0006493">
    <property type="term" value="P:protein O-linked glycosylation"/>
    <property type="evidence" value="ECO:0007669"/>
    <property type="project" value="UniProtKB-ARBA"/>
</dbReference>
<feature type="domain" description="ILEI/PANDER" evidence="21">
    <location>
        <begin position="129"/>
        <end position="218"/>
    </location>
</feature>
<keyword evidence="7" id="KW-0812">Transmembrane</keyword>
<dbReference type="Gene3D" id="3.90.550.10">
    <property type="entry name" value="Spore Coat Polysaccharide Biosynthesis Protein SpsA, Chain A"/>
    <property type="match status" value="1"/>
</dbReference>
<evidence type="ECO:0000256" key="14">
    <source>
        <dbReference type="ARBA" id="ARBA00023157"/>
    </source>
</evidence>
<dbReference type="Ensembl" id="ENSSSCT00065029279.1">
    <property type="protein sequence ID" value="ENSSSCP00065011961.1"/>
    <property type="gene ID" value="ENSSSCG00065022004.1"/>
</dbReference>
<comment type="subcellular location">
    <subcellularLocation>
        <location evidence="1 19">Golgi apparatus membrane</location>
        <topology evidence="1 19">Single-pass type II membrane protein</topology>
    </subcellularLocation>
</comment>
<dbReference type="CDD" id="cd13937">
    <property type="entry name" value="PANDER_GnT-1_2_like"/>
    <property type="match status" value="1"/>
</dbReference>
<dbReference type="InterPro" id="IPR052463">
    <property type="entry name" value="O-linked_mannose_GnT"/>
</dbReference>
<evidence type="ECO:0000313" key="22">
    <source>
        <dbReference type="Ensembl" id="ENSSSCP00035005281.1"/>
    </source>
</evidence>
<evidence type="ECO:0000256" key="10">
    <source>
        <dbReference type="ARBA" id="ARBA00022968"/>
    </source>
</evidence>
<evidence type="ECO:0000256" key="15">
    <source>
        <dbReference type="ARBA" id="ARBA00023211"/>
    </source>
</evidence>
<dbReference type="CDD" id="cd02514">
    <property type="entry name" value="GT13_GLCNAC-TI"/>
    <property type="match status" value="1"/>
</dbReference>
<name>A0A8D0YP91_PIG</name>
<sequence length="661" mass="75110">MDDWKPSPLIKPFGARKKRSWYLTWKYKLTNQRALRRCCQTGAVLFLLVTVIVNIKLILDTRRAISEASEDPEPEQDYDEALGRLEPPRRRGSGPRRVLDVEVYSSRSKVYVAVDGTTVLEDEAREQGRGIHVIVLNQATGHVMAKRVFDTYSPHEDEAMVLFLNMVAPGRVLICTVKDEGSFHLKDTAKALLRSLGSQAGPALGWRDTWAFVGRKGGPVLGEKHSKSPALSSWGDPVLLKTDVPLSSAEEAECHWADTELNRRRRRFCSKVEGYGSVCSCKDPTPIEFSPDPLPDNKVLHVPVAVIAGNRPNYLYRMLRSLLSAQGVSPQMITVFIDGYYEEPMDVVALFGLRGIQHTPISIKNARVSQVRPGQGRRGQTLGPTEAKFAVVLEEDLDIAVDFFSFLSQSIHLLEEDDSLYCISAWNDQGYEHTAEDPALLYRVETMPGLGWVLRKSLYKEELEPKWPTPEKLWDWDMWMRMPEQRRGRECIIPDVSRSYHFGIVGLNMNGYFHEAYFKKHKFNTVPGVQLRNVDSLKKEAYEVEVHRLLSEAEVLDHSRNPCEDAFLPDTEGHTYVAFIRMEKDDDFTTWTQLAKCLHIWDLDVRGNHRGLWRLFRKKNHFLVVGVPASPYSMKKPPSVIPIFLEPPPKEEGAPGAAEQT</sequence>
<dbReference type="PANTHER" id="PTHR46396">
    <property type="entry name" value="PROTEIN O-LINKED-MANNOSE BETA-1,2-N-ACETYLGLUCOSAMINYLTRANSFERASE 1"/>
    <property type="match status" value="1"/>
</dbReference>
<dbReference type="InterPro" id="IPR004139">
    <property type="entry name" value="Glyco_trans_13"/>
</dbReference>
<evidence type="ECO:0000259" key="21">
    <source>
        <dbReference type="Pfam" id="PF15711"/>
    </source>
</evidence>
<evidence type="ECO:0000256" key="5">
    <source>
        <dbReference type="ARBA" id="ARBA00022676"/>
    </source>
</evidence>
<dbReference type="Proteomes" id="UP000694727">
    <property type="component" value="Unplaced"/>
</dbReference>
<keyword evidence="12 19" id="KW-0333">Golgi apparatus</keyword>
<evidence type="ECO:0000256" key="17">
    <source>
        <dbReference type="ARBA" id="ARBA00049045"/>
    </source>
</evidence>
<dbReference type="Ensembl" id="ENSSSCT00055044655.1">
    <property type="protein sequence ID" value="ENSSSCP00055035582.1"/>
    <property type="gene ID" value="ENSSSCG00055022715.1"/>
</dbReference>
<dbReference type="EC" id="2.4.1.-" evidence="19"/>
<comment type="similarity">
    <text evidence="3 19">Belongs to the glycosyltransferase 13 family.</text>
</comment>
<dbReference type="Ensembl" id="ENSSSCT00025089509.1">
    <property type="protein sequence ID" value="ENSSSCP00025039172.1"/>
    <property type="gene ID" value="ENSSSCG00025065218.1"/>
</dbReference>
<dbReference type="SUPFAM" id="SSF53448">
    <property type="entry name" value="Nucleotide-diphospho-sugar transferases"/>
    <property type="match status" value="1"/>
</dbReference>
<dbReference type="GO" id="GO:0030246">
    <property type="term" value="F:carbohydrate binding"/>
    <property type="evidence" value="ECO:0007669"/>
    <property type="project" value="UniProtKB-UniRule"/>
</dbReference>
<keyword evidence="14" id="KW-1015">Disulfide bond</keyword>
<keyword evidence="8 19" id="KW-0479">Metal-binding</keyword>
<dbReference type="UniPathway" id="UPA00378"/>
<evidence type="ECO:0000256" key="3">
    <source>
        <dbReference type="ARBA" id="ARBA00006492"/>
    </source>
</evidence>
<keyword evidence="13" id="KW-0472">Membrane</keyword>
<evidence type="ECO:0000256" key="18">
    <source>
        <dbReference type="PROSITE-ProRule" id="PRU01375"/>
    </source>
</evidence>
<evidence type="ECO:0000256" key="19">
    <source>
        <dbReference type="RuleBase" id="RU368119"/>
    </source>
</evidence>
<evidence type="ECO:0000256" key="16">
    <source>
        <dbReference type="ARBA" id="ARBA00046887"/>
    </source>
</evidence>
<evidence type="ECO:0000256" key="20">
    <source>
        <dbReference type="SAM" id="MobiDB-lite"/>
    </source>
</evidence>
<evidence type="ECO:0000256" key="6">
    <source>
        <dbReference type="ARBA" id="ARBA00022679"/>
    </source>
</evidence>
<dbReference type="InterPro" id="IPR039477">
    <property type="entry name" value="ILEI/PANDER_dom"/>
</dbReference>
<evidence type="ECO:0000256" key="4">
    <source>
        <dbReference type="ARBA" id="ARBA00022553"/>
    </source>
</evidence>
<dbReference type="FunFam" id="3.90.550.10:FF:000038">
    <property type="entry name" value="protein O-linked-mannose beta-1,2-N-acetylglucosaminyltransferase 1 isoform X1"/>
    <property type="match status" value="1"/>
</dbReference>
<keyword evidence="5 19" id="KW-0328">Glycosyltransferase</keyword>
<dbReference type="Pfam" id="PF03071">
    <property type="entry name" value="GNT-I"/>
    <property type="match status" value="1"/>
</dbReference>
<dbReference type="Proteomes" id="UP000694725">
    <property type="component" value="Unplaced"/>
</dbReference>
<accession>A0A8D0YP91</accession>
<keyword evidence="4" id="KW-0597">Phosphoprotein</keyword>
<proteinExistence type="inferred from homology"/>
<protein>
    <recommendedName>
        <fullName evidence="19">Protein O-linked-mannose beta-1,2-N-acetylglucosaminyltransferase</fullName>
        <shortName evidence="19">POMGnT1</shortName>
        <ecNumber evidence="19">2.4.1.-</ecNumber>
    </recommendedName>
</protein>
<dbReference type="InterPro" id="IPR039474">
    <property type="entry name" value="POMGNT1_PANDER-like"/>
</dbReference>
<gene>
    <name evidence="22" type="primary">POMGNT1</name>
</gene>
<dbReference type="GO" id="GO:0030145">
    <property type="term" value="F:manganese ion binding"/>
    <property type="evidence" value="ECO:0007669"/>
    <property type="project" value="UniProtKB-UniRule"/>
</dbReference>
<dbReference type="InterPro" id="IPR029044">
    <property type="entry name" value="Nucleotide-diphossugar_trans"/>
</dbReference>
<comment type="pathway">
    <text evidence="2 19">Protein modification; protein glycosylation.</text>
</comment>
<dbReference type="Pfam" id="PF15711">
    <property type="entry name" value="ILEI"/>
    <property type="match status" value="1"/>
</dbReference>
<organism evidence="22 23">
    <name type="scientific">Sus scrofa</name>
    <name type="common">Pig</name>
    <dbReference type="NCBI Taxonomy" id="9823"/>
    <lineage>
        <taxon>Eukaryota</taxon>
        <taxon>Metazoa</taxon>
        <taxon>Chordata</taxon>
        <taxon>Craniata</taxon>
        <taxon>Vertebrata</taxon>
        <taxon>Euteleostomi</taxon>
        <taxon>Mammalia</taxon>
        <taxon>Eutheria</taxon>
        <taxon>Laurasiatheria</taxon>
        <taxon>Artiodactyla</taxon>
        <taxon>Suina</taxon>
        <taxon>Suidae</taxon>
        <taxon>Sus</taxon>
    </lineage>
</organism>
<keyword evidence="9 18" id="KW-0430">Lectin</keyword>
<comment type="catalytic activity">
    <reaction evidence="17 19">
        <text>3-O-(alpha-D-mannosyl)-L-threonyl-[protein] + UDP-N-acetyl-alpha-D-glucosamine = 3-O-(N-acetyl-beta-D-glucosaminyl-(1-&gt;2)-alpha-D-mannosyl)-L-threonyl-[protein] + UDP + H(+)</text>
        <dbReference type="Rhea" id="RHEA:54128"/>
        <dbReference type="Rhea" id="RHEA-COMP:13547"/>
        <dbReference type="Rhea" id="RHEA-COMP:13802"/>
        <dbReference type="ChEBI" id="CHEBI:15378"/>
        <dbReference type="ChEBI" id="CHEBI:57705"/>
        <dbReference type="ChEBI" id="CHEBI:58223"/>
        <dbReference type="ChEBI" id="CHEBI:137323"/>
        <dbReference type="ChEBI" id="CHEBI:138067"/>
    </reaction>
</comment>
<evidence type="ECO:0000256" key="8">
    <source>
        <dbReference type="ARBA" id="ARBA00022723"/>
    </source>
</evidence>
<dbReference type="PROSITE" id="PS52031">
    <property type="entry name" value="GG_LECTIN"/>
    <property type="match status" value="1"/>
</dbReference>
<keyword evidence="10 19" id="KW-0735">Signal-anchor</keyword>
<keyword evidence="15 19" id="KW-0464">Manganese</keyword>
<keyword evidence="11" id="KW-1133">Transmembrane helix</keyword>
<dbReference type="GO" id="GO:0008375">
    <property type="term" value="F:acetylglucosaminyltransferase activity"/>
    <property type="evidence" value="ECO:0007669"/>
    <property type="project" value="UniProtKB-UniRule"/>
</dbReference>
<dbReference type="Ensembl" id="ENSSSCT00035015442.1">
    <property type="protein sequence ID" value="ENSSSCP00035005281.1"/>
    <property type="gene ID" value="ENSSSCG00035012236.1"/>
</dbReference>